<dbReference type="EMBL" id="JACHGW010000001">
    <property type="protein sequence ID" value="MBB6048518.1"/>
    <property type="molecule type" value="Genomic_DNA"/>
</dbReference>
<dbReference type="AlphaFoldDB" id="A0A7W9SM94"/>
<evidence type="ECO:0000256" key="1">
    <source>
        <dbReference type="ARBA" id="ARBA00006484"/>
    </source>
</evidence>
<name>A0A7W9SM94_ARMRO</name>
<dbReference type="Gene3D" id="3.40.50.720">
    <property type="entry name" value="NAD(P)-binding Rossmann-like Domain"/>
    <property type="match status" value="1"/>
</dbReference>
<sequence>MSEQKVVVVTGGAGGIGIETGKIFRRDGWKVVLVDINADALTGAAEQVGEGTETAVLDIRNVAQIREVFAALGAKLGRLDCLVNNAGVFRLEPIWDVTEETYDWLMDINLKGAFFCLQAAAVEMKKFGNGGVVVNVASAAGRSGRPTQTIYGLSKAGMIHLTKSAAISLGEEGIRVCCVCPAAVDTGMMQKNFAERRQTGGDKDVEAFMAKLLVKRLSRPDEIAELIAYLASEKAAYITGGSIDISGGLDMH</sequence>
<dbReference type="SUPFAM" id="SSF51735">
    <property type="entry name" value="NAD(P)-binding Rossmann-fold domains"/>
    <property type="match status" value="1"/>
</dbReference>
<proteinExistence type="inferred from homology"/>
<dbReference type="PANTHER" id="PTHR24321">
    <property type="entry name" value="DEHYDROGENASES, SHORT CHAIN"/>
    <property type="match status" value="1"/>
</dbReference>
<protein>
    <submittedName>
        <fullName evidence="3">NAD(P)-dependent dehydrogenase (Short-subunit alcohol dehydrogenase family)</fullName>
    </submittedName>
</protein>
<comment type="caution">
    <text evidence="3">The sequence shown here is derived from an EMBL/GenBank/DDBJ whole genome shotgun (WGS) entry which is preliminary data.</text>
</comment>
<dbReference type="FunFam" id="3.40.50.720:FF:000084">
    <property type="entry name" value="Short-chain dehydrogenase reductase"/>
    <property type="match status" value="1"/>
</dbReference>
<evidence type="ECO:0000256" key="2">
    <source>
        <dbReference type="ARBA" id="ARBA00023002"/>
    </source>
</evidence>
<dbReference type="PRINTS" id="PR00081">
    <property type="entry name" value="GDHRDH"/>
</dbReference>
<evidence type="ECO:0000313" key="3">
    <source>
        <dbReference type="EMBL" id="MBB6048518.1"/>
    </source>
</evidence>
<reference evidence="3 4" key="1">
    <citation type="submission" date="2020-08" db="EMBL/GenBank/DDBJ databases">
        <title>Genomic Encyclopedia of Type Strains, Phase IV (KMG-IV): sequencing the most valuable type-strain genomes for metagenomic binning, comparative biology and taxonomic classification.</title>
        <authorList>
            <person name="Goeker M."/>
        </authorList>
    </citation>
    <scope>NUCLEOTIDE SEQUENCE [LARGE SCALE GENOMIC DNA]</scope>
    <source>
        <strain evidence="3 4">DSM 23562</strain>
    </source>
</reference>
<keyword evidence="4" id="KW-1185">Reference proteome</keyword>
<accession>A0A7W9SM94</accession>
<dbReference type="Pfam" id="PF13561">
    <property type="entry name" value="adh_short_C2"/>
    <property type="match status" value="1"/>
</dbReference>
<dbReference type="InterPro" id="IPR002347">
    <property type="entry name" value="SDR_fam"/>
</dbReference>
<dbReference type="Proteomes" id="UP000520814">
    <property type="component" value="Unassembled WGS sequence"/>
</dbReference>
<dbReference type="PRINTS" id="PR00080">
    <property type="entry name" value="SDRFAMILY"/>
</dbReference>
<dbReference type="PANTHER" id="PTHR24321:SF8">
    <property type="entry name" value="ESTRADIOL 17-BETA-DEHYDROGENASE 8-RELATED"/>
    <property type="match status" value="1"/>
</dbReference>
<organism evidence="3 4">
    <name type="scientific">Armatimonas rosea</name>
    <dbReference type="NCBI Taxonomy" id="685828"/>
    <lineage>
        <taxon>Bacteria</taxon>
        <taxon>Bacillati</taxon>
        <taxon>Armatimonadota</taxon>
        <taxon>Armatimonadia</taxon>
        <taxon>Armatimonadales</taxon>
        <taxon>Armatimonadaceae</taxon>
        <taxon>Armatimonas</taxon>
    </lineage>
</organism>
<dbReference type="GO" id="GO:0016491">
    <property type="term" value="F:oxidoreductase activity"/>
    <property type="evidence" value="ECO:0007669"/>
    <property type="project" value="UniProtKB-KW"/>
</dbReference>
<dbReference type="CDD" id="cd05233">
    <property type="entry name" value="SDR_c"/>
    <property type="match status" value="1"/>
</dbReference>
<gene>
    <name evidence="3" type="ORF">HNQ39_000280</name>
</gene>
<dbReference type="RefSeq" id="WP_184192160.1">
    <property type="nucleotide sequence ID" value="NZ_JACHGW010000001.1"/>
</dbReference>
<dbReference type="InterPro" id="IPR036291">
    <property type="entry name" value="NAD(P)-bd_dom_sf"/>
</dbReference>
<comment type="similarity">
    <text evidence="1">Belongs to the short-chain dehydrogenases/reductases (SDR) family.</text>
</comment>
<keyword evidence="2" id="KW-0560">Oxidoreductase</keyword>
<evidence type="ECO:0000313" key="4">
    <source>
        <dbReference type="Proteomes" id="UP000520814"/>
    </source>
</evidence>